<evidence type="ECO:0000256" key="2">
    <source>
        <dbReference type="SAM" id="MobiDB-lite"/>
    </source>
</evidence>
<comment type="caution">
    <text evidence="3">The sequence shown here is derived from an EMBL/GenBank/DDBJ whole genome shotgun (WGS) entry which is preliminary data.</text>
</comment>
<feature type="coiled-coil region" evidence="1">
    <location>
        <begin position="316"/>
        <end position="350"/>
    </location>
</feature>
<feature type="coiled-coil region" evidence="1">
    <location>
        <begin position="691"/>
        <end position="775"/>
    </location>
</feature>
<reference evidence="3 4" key="1">
    <citation type="submission" date="2024-05" db="EMBL/GenBank/DDBJ databases">
        <authorList>
            <person name="Wallberg A."/>
        </authorList>
    </citation>
    <scope>NUCLEOTIDE SEQUENCE [LARGE SCALE GENOMIC DNA]</scope>
</reference>
<evidence type="ECO:0000313" key="4">
    <source>
        <dbReference type="Proteomes" id="UP001497623"/>
    </source>
</evidence>
<evidence type="ECO:0000256" key="1">
    <source>
        <dbReference type="SAM" id="Coils"/>
    </source>
</evidence>
<name>A0AAV2S7Y4_MEGNR</name>
<protein>
    <submittedName>
        <fullName evidence="3">Uncharacterized protein</fullName>
    </submittedName>
</protein>
<feature type="coiled-coil region" evidence="1">
    <location>
        <begin position="173"/>
        <end position="200"/>
    </location>
</feature>
<keyword evidence="4" id="KW-1185">Reference proteome</keyword>
<feature type="region of interest" description="Disordered" evidence="2">
    <location>
        <begin position="202"/>
        <end position="239"/>
    </location>
</feature>
<gene>
    <name evidence="3" type="ORF">MNOR_LOCUS32864</name>
</gene>
<accession>A0AAV2S7Y4</accession>
<feature type="coiled-coil region" evidence="1">
    <location>
        <begin position="490"/>
        <end position="587"/>
    </location>
</feature>
<dbReference type="Proteomes" id="UP001497623">
    <property type="component" value="Unassembled WGS sequence"/>
</dbReference>
<organism evidence="3 4">
    <name type="scientific">Meganyctiphanes norvegica</name>
    <name type="common">Northern krill</name>
    <name type="synonym">Thysanopoda norvegica</name>
    <dbReference type="NCBI Taxonomy" id="48144"/>
    <lineage>
        <taxon>Eukaryota</taxon>
        <taxon>Metazoa</taxon>
        <taxon>Ecdysozoa</taxon>
        <taxon>Arthropoda</taxon>
        <taxon>Crustacea</taxon>
        <taxon>Multicrustacea</taxon>
        <taxon>Malacostraca</taxon>
        <taxon>Eumalacostraca</taxon>
        <taxon>Eucarida</taxon>
        <taxon>Euphausiacea</taxon>
        <taxon>Euphausiidae</taxon>
        <taxon>Meganyctiphanes</taxon>
    </lineage>
</organism>
<feature type="coiled-coil region" evidence="1">
    <location>
        <begin position="874"/>
        <end position="943"/>
    </location>
</feature>
<dbReference type="EMBL" id="CAXKWB010045742">
    <property type="protein sequence ID" value="CAL4162709.1"/>
    <property type="molecule type" value="Genomic_DNA"/>
</dbReference>
<feature type="compositionally biased region" description="Basic and acidic residues" evidence="2">
    <location>
        <begin position="202"/>
        <end position="217"/>
    </location>
</feature>
<dbReference type="AlphaFoldDB" id="A0AAV2S7Y4"/>
<sequence>MQSTVKNIQTHSSKDFTEGNVTKFSEVPQIICDNSENYRRQKQTEVTDQIQNGEMHTCLPSQVKNIPVLRYHDSSSVSGSHNFLAIPESPFRYSQYLSDSENMQEISASDINLISGHNSSEFRTNFHDEVNFHNSQSRSGNFILGSFESNSNNGMNSNLENNVKYPHHLIENAQSLRKDIDNIEERKKNLDDRIQMLIAQRAEEASNHSNSQDDRSLKTRIKKYKKRSRSIKDEEDQTVGSSFHDSYFSMISEDRNEFPSLQMQSLEHEDKISELRNDEADLPGLGDSGLSSEINSLNTTIQVLIKENQQLHSFLQTSAVEAKEKAENEKHDLENKVKFLMGENESLKLMNSNSGNFSSTDASLAMKSNNQNKSFVISGGESIDFEDKVNLKLQDDLQKWEATLLDDFERLTCINEQTIPEEKEEDLNYSNENFTPHNVENSKQYDIVDLENLKNIELNEFQSKNSLLEIKVNELTEFNETLKLQLTSEKQTAESKMIKVQLEIENLMEENELLQKYKEKLSNLELEHSKCKDTIHELSVNNVNEKEKHQEEISNLNCEISRINVENKNLMQQSLLINVELQELKEKSVNEALNEENIVAKDSSTSNLIKDSANEMSSQLSDVILQEKIQILINQNETLAKQLSEIKSSTENTEVGLELTITKVLEKHHTLLSNVNHEISSSDHSMCKINLDKLSGEKKDLMSTIQVTEAKLESLEVQKKLLEERLSEKKTIYHNECCEKIELFTKERDNLLSALELTEKKVDALGKQNDTLKRKLQLTRSSTLSKERDSVEDKETDNLVTDEVTCLESRVNDNANLRDMSIKVETLEPLEGIAQCSASRDENDSFEIDIPKSENSQAGKRNEGLLDITFRKEKENWAQLLQQTEAEKNGLEKHLKQLVFENNCLAGRLEELMGVSRGLTVQLQEVKGTLTKCTAENVQLQKKI</sequence>
<feature type="non-terminal residue" evidence="3">
    <location>
        <position position="944"/>
    </location>
</feature>
<keyword evidence="1" id="KW-0175">Coiled coil</keyword>
<evidence type="ECO:0000313" key="3">
    <source>
        <dbReference type="EMBL" id="CAL4162709.1"/>
    </source>
</evidence>
<feature type="compositionally biased region" description="Basic residues" evidence="2">
    <location>
        <begin position="218"/>
        <end position="229"/>
    </location>
</feature>
<proteinExistence type="predicted"/>